<sequence>MEGFPFLAGANVGIFAIAREPAIVPDVFLSLDVEVAENWLEKKHRSYFMWEFGKPPEVAIEIVSNREGEELERKLKAYQRMRVSYYVVYDPAYQLGEDLLRIYELRGTTYEPKTDNWLATVGLGLTLWEGEFEGKQFTWLRWCVKRSYRVSESRRKSDSHWGGTRRNRTPTRRNRTPSGGSGTANCRNRTPSGRTSGAKSRPTRPEVARVRGRSRNFQLISH</sequence>
<dbReference type="InterPro" id="IPR012296">
    <property type="entry name" value="Nuclease_put_TT1808"/>
</dbReference>
<keyword evidence="3" id="KW-0540">Nuclease</keyword>
<evidence type="ECO:0000256" key="1">
    <source>
        <dbReference type="SAM" id="MobiDB-lite"/>
    </source>
</evidence>
<keyword evidence="3" id="KW-0255">Endonuclease</keyword>
<gene>
    <name evidence="3" type="ORF">ABWT76_005631</name>
</gene>
<dbReference type="GO" id="GO:0004519">
    <property type="term" value="F:endonuclease activity"/>
    <property type="evidence" value="ECO:0007669"/>
    <property type="project" value="UniProtKB-KW"/>
</dbReference>
<evidence type="ECO:0000259" key="2">
    <source>
        <dbReference type="Pfam" id="PF05685"/>
    </source>
</evidence>
<dbReference type="InterPro" id="IPR008538">
    <property type="entry name" value="Uma2"/>
</dbReference>
<dbReference type="Gene3D" id="3.90.1570.10">
    <property type="entry name" value="tt1808, chain A"/>
    <property type="match status" value="1"/>
</dbReference>
<dbReference type="RefSeq" id="WP_231636974.1">
    <property type="nucleotide sequence ID" value="NZ_CP159837.1"/>
</dbReference>
<feature type="compositionally biased region" description="Basic residues" evidence="1">
    <location>
        <begin position="163"/>
        <end position="175"/>
    </location>
</feature>
<dbReference type="CDD" id="cd06260">
    <property type="entry name" value="DUF820-like"/>
    <property type="match status" value="1"/>
</dbReference>
<dbReference type="SUPFAM" id="SSF52980">
    <property type="entry name" value="Restriction endonuclease-like"/>
    <property type="match status" value="1"/>
</dbReference>
<dbReference type="PANTHER" id="PTHR33352">
    <property type="entry name" value="SLR1095 PROTEIN"/>
    <property type="match status" value="1"/>
</dbReference>
<proteinExistence type="predicted"/>
<name>A0AAU8JDI2_9CYAN</name>
<dbReference type="PANTHER" id="PTHR33352:SF3">
    <property type="entry name" value="SLR1612 PROTEIN"/>
    <property type="match status" value="1"/>
</dbReference>
<dbReference type="EMBL" id="CP159837">
    <property type="protein sequence ID" value="XCM36845.1"/>
    <property type="molecule type" value="Genomic_DNA"/>
</dbReference>
<feature type="domain" description="Putative restriction endonuclease" evidence="2">
    <location>
        <begin position="19"/>
        <end position="113"/>
    </location>
</feature>
<keyword evidence="3" id="KW-0378">Hydrolase</keyword>
<feature type="region of interest" description="Disordered" evidence="1">
    <location>
        <begin position="155"/>
        <end position="222"/>
    </location>
</feature>
<dbReference type="InterPro" id="IPR011335">
    <property type="entry name" value="Restrct_endonuc-II-like"/>
</dbReference>
<accession>A0AAU8JDI2</accession>
<feature type="compositionally biased region" description="Polar residues" evidence="1">
    <location>
        <begin position="183"/>
        <end position="198"/>
    </location>
</feature>
<dbReference type="Pfam" id="PF05685">
    <property type="entry name" value="Uma2"/>
    <property type="match status" value="1"/>
</dbReference>
<reference evidence="3" key="1">
    <citation type="submission" date="2024-07" db="EMBL/GenBank/DDBJ databases">
        <authorList>
            <person name="Kim Y.J."/>
            <person name="Jeong J.Y."/>
        </authorList>
    </citation>
    <scope>NUCLEOTIDE SEQUENCE</scope>
    <source>
        <strain evidence="3">GIHE-MW2</strain>
    </source>
</reference>
<dbReference type="AlphaFoldDB" id="A0AAU8JDI2"/>
<organism evidence="3">
    <name type="scientific">Planktothricoides raciborskii GIHE-MW2</name>
    <dbReference type="NCBI Taxonomy" id="2792601"/>
    <lineage>
        <taxon>Bacteria</taxon>
        <taxon>Bacillati</taxon>
        <taxon>Cyanobacteriota</taxon>
        <taxon>Cyanophyceae</taxon>
        <taxon>Oscillatoriophycideae</taxon>
        <taxon>Oscillatoriales</taxon>
        <taxon>Oscillatoriaceae</taxon>
        <taxon>Planktothricoides</taxon>
    </lineage>
</organism>
<protein>
    <submittedName>
        <fullName evidence="3">Uma2 family endonuclease</fullName>
    </submittedName>
</protein>
<evidence type="ECO:0000313" key="3">
    <source>
        <dbReference type="EMBL" id="XCM36845.1"/>
    </source>
</evidence>